<evidence type="ECO:0000313" key="8">
    <source>
        <dbReference type="Proteomes" id="UP000509418"/>
    </source>
</evidence>
<dbReference type="Pfam" id="PF02156">
    <property type="entry name" value="Glyco_hydro_26"/>
    <property type="match status" value="1"/>
</dbReference>
<accession>A0A7H8TEJ6</accession>
<evidence type="ECO:0000256" key="1">
    <source>
        <dbReference type="ARBA" id="ARBA00022801"/>
    </source>
</evidence>
<organism evidence="7 8">
    <name type="scientific">Streptomyces chartreusis</name>
    <dbReference type="NCBI Taxonomy" id="1969"/>
    <lineage>
        <taxon>Bacteria</taxon>
        <taxon>Bacillati</taxon>
        <taxon>Actinomycetota</taxon>
        <taxon>Actinomycetes</taxon>
        <taxon>Kitasatosporales</taxon>
        <taxon>Streptomycetaceae</taxon>
        <taxon>Streptomyces</taxon>
    </lineage>
</organism>
<evidence type="ECO:0000256" key="2">
    <source>
        <dbReference type="ARBA" id="ARBA00023295"/>
    </source>
</evidence>
<dbReference type="PROSITE" id="PS51764">
    <property type="entry name" value="GH26"/>
    <property type="match status" value="1"/>
</dbReference>
<proteinExistence type="inferred from homology"/>
<dbReference type="AlphaFoldDB" id="A0A7H8TEJ6"/>
<feature type="region of interest" description="Disordered" evidence="4">
    <location>
        <begin position="31"/>
        <end position="64"/>
    </location>
</feature>
<reference evidence="7 8" key="1">
    <citation type="submission" date="2020-06" db="EMBL/GenBank/DDBJ databases">
        <title>Genome mining for natural products.</title>
        <authorList>
            <person name="Zhang B."/>
            <person name="Shi J."/>
            <person name="Ge H."/>
        </authorList>
    </citation>
    <scope>NUCLEOTIDE SEQUENCE [LARGE SCALE GENOMIC DNA]</scope>
    <source>
        <strain evidence="7 8">NA02069</strain>
    </source>
</reference>
<keyword evidence="2 3" id="KW-0326">Glycosidase</keyword>
<feature type="domain" description="GH26" evidence="6">
    <location>
        <begin position="46"/>
        <end position="358"/>
    </location>
</feature>
<evidence type="ECO:0000256" key="4">
    <source>
        <dbReference type="SAM" id="MobiDB-lite"/>
    </source>
</evidence>
<dbReference type="InterPro" id="IPR017853">
    <property type="entry name" value="GH"/>
</dbReference>
<evidence type="ECO:0000256" key="3">
    <source>
        <dbReference type="PROSITE-ProRule" id="PRU01100"/>
    </source>
</evidence>
<feature type="active site" description="Nucleophile" evidence="3">
    <location>
        <position position="295"/>
    </location>
</feature>
<evidence type="ECO:0000259" key="6">
    <source>
        <dbReference type="PROSITE" id="PS51764"/>
    </source>
</evidence>
<comment type="similarity">
    <text evidence="3">Belongs to the glycosyl hydrolase 26 family.</text>
</comment>
<feature type="active site" description="Proton donor" evidence="3">
    <location>
        <position position="190"/>
    </location>
</feature>
<feature type="compositionally biased region" description="Low complexity" evidence="4">
    <location>
        <begin position="374"/>
        <end position="392"/>
    </location>
</feature>
<dbReference type="InterPro" id="IPR022790">
    <property type="entry name" value="GH26_dom"/>
</dbReference>
<feature type="signal peptide" evidence="5">
    <location>
        <begin position="1"/>
        <end position="33"/>
    </location>
</feature>
<gene>
    <name evidence="7" type="ORF">HUT05_31120</name>
</gene>
<evidence type="ECO:0000256" key="5">
    <source>
        <dbReference type="SAM" id="SignalP"/>
    </source>
</evidence>
<evidence type="ECO:0000313" key="7">
    <source>
        <dbReference type="EMBL" id="QKZ21402.1"/>
    </source>
</evidence>
<sequence>MAPDRRRSAPRGPAFLTAFVVASAALAPGTALAADTASRPDPRRPAPTASPAPPGGAHSPQGVSAHSPAFGAYLHYGPAGVKRMQELSRWLGGQEPRVGHTYLPGDLWDNIEGAHGFLDSWAKWRRAKADRMLVLNVPMMERNEENLPDAAVRGLLRRAASGAFDEHFEVLAERLVELGVPDTVIVLGWEMNGITYTHRCGPDPDSWKRYWQRIVKVMRSVEGQKFRFDFAPSRGMDAIPWPECYPGDDVVDIIGMDAYDQPHGLGFDEQVSEPYGLRHHVDFARRHGKPISYPEWGLFRNGDNIRYMLRMLAWMDEHKPLYNTITDYCPHGVWLCSDNPRAAALYRVLLSTPYLPRPEPGPSVPAEPDSDPKPASGPAGPAGPAALPSELPQCTPVDLEKGLKQRVGDSLTVCLQQARNRR</sequence>
<dbReference type="Proteomes" id="UP000509418">
    <property type="component" value="Chromosome"/>
</dbReference>
<dbReference type="GO" id="GO:0004553">
    <property type="term" value="F:hydrolase activity, hydrolyzing O-glycosyl compounds"/>
    <property type="evidence" value="ECO:0007669"/>
    <property type="project" value="InterPro"/>
</dbReference>
<keyword evidence="1 3" id="KW-0378">Hydrolase</keyword>
<keyword evidence="5" id="KW-0732">Signal</keyword>
<feature type="chain" id="PRO_5028942749" description="GH26 domain-containing protein" evidence="5">
    <location>
        <begin position="34"/>
        <end position="422"/>
    </location>
</feature>
<dbReference type="RefSeq" id="WP_176577045.1">
    <property type="nucleotide sequence ID" value="NZ_CBDRGH010000006.1"/>
</dbReference>
<dbReference type="Gene3D" id="3.20.20.80">
    <property type="entry name" value="Glycosidases"/>
    <property type="match status" value="1"/>
</dbReference>
<dbReference type="EMBL" id="CP056041">
    <property type="protein sequence ID" value="QKZ21402.1"/>
    <property type="molecule type" value="Genomic_DNA"/>
</dbReference>
<name>A0A7H8TEJ6_STRCX</name>
<feature type="region of interest" description="Disordered" evidence="4">
    <location>
        <begin position="358"/>
        <end position="394"/>
    </location>
</feature>
<protein>
    <recommendedName>
        <fullName evidence="6">GH26 domain-containing protein</fullName>
    </recommendedName>
</protein>
<keyword evidence="8" id="KW-1185">Reference proteome</keyword>
<dbReference type="SUPFAM" id="SSF51445">
    <property type="entry name" value="(Trans)glycosidases"/>
    <property type="match status" value="1"/>
</dbReference>